<dbReference type="GO" id="GO:0005524">
    <property type="term" value="F:ATP binding"/>
    <property type="evidence" value="ECO:0007669"/>
    <property type="project" value="UniProtKB-KW"/>
</dbReference>
<dbReference type="FunFam" id="3.40.50.300:FF:000093">
    <property type="entry name" value="Fidgetin-like 1"/>
    <property type="match status" value="1"/>
</dbReference>
<feature type="compositionally biased region" description="Polar residues" evidence="12">
    <location>
        <begin position="387"/>
        <end position="408"/>
    </location>
</feature>
<organism evidence="13 14">
    <name type="scientific">Owenia fusiformis</name>
    <name type="common">Polychaete worm</name>
    <dbReference type="NCBI Taxonomy" id="6347"/>
    <lineage>
        <taxon>Eukaryota</taxon>
        <taxon>Metazoa</taxon>
        <taxon>Spiralia</taxon>
        <taxon>Lophotrochozoa</taxon>
        <taxon>Annelida</taxon>
        <taxon>Polychaeta</taxon>
        <taxon>Sedentaria</taxon>
        <taxon>Canalipalpata</taxon>
        <taxon>Sabellida</taxon>
        <taxon>Oweniida</taxon>
        <taxon>Oweniidae</taxon>
        <taxon>Owenia</taxon>
    </lineage>
</organism>
<keyword evidence="5" id="KW-0547">Nucleotide-binding</keyword>
<comment type="caution">
    <text evidence="13">The sequence shown here is derived from an EMBL/GenBank/DDBJ whole genome shotgun (WGS) entry which is preliminary data.</text>
</comment>
<dbReference type="InterPro" id="IPR003960">
    <property type="entry name" value="ATPase_AAA_CS"/>
</dbReference>
<sequence>MESKPTDTSDHLAHHNWQSALFQQQSQETTPSDKADILRDTFCQLQLARANKLLSPEACSVLFNSYTEAYTSIIDSPSDQGGVDNYAEAALAISKGHKNESDKWKSGLSLDKIKNLQNFKNLLDTSKFAHSNLCPDTIKSTLMKPCKVTQKTSQSTFTSQTARSTANINEQPVSGTTSNSATHRIGTSENNGQSSDNKTHGSFSKSLKNQSEFGFTTASNLLHSDKGQEIPNQGQGLSNQGQGFPNQGQGFPNQGKEFQNQGQGFQNQGQGFQNQGQGFPNRGQGIINQRQRFPSEGQIFQNQVQQFSKQAHDSNNAGKKLFRHPRNSPTMQSGGSPVYQPPGEMPSGGLKRKQGSFGGTTPSLYSNACTKPTSNNPGNRSRDYGTARNNNGTFRENNGSSRYNNGFTKDNGATFEEEDQKPSYGHFKTAGEQLAIDQQKKFGRHYNPSGSITTSSYGTSKKSLGTRRGPSNKFVPPVLNRDADTDNGGVLVRKAGPNKDPQNDNEPVDERLKNIDPKMIELIQNEIMDHGPPISWDDIAGLQYAKDTIKEIVVWPMLRPDIFTGLRGPPKGLLLFGPPGTGKTLIGKCVASQSKSTFFSISASSLTSKWVGEGEKMVRAMFAVARCHQPAVIFIDEIDSLLSQRSDGEHEASRRIKTEFLVQLDGAATGSEDRILVIGATNRPREIDEAARRRFVKRLYIPLPEVEARKQIVVNLLSKQGAYELLDDQLDVICTKSAGYSGADMANLCREAALGPIRSISMENIEHITTDQVRPISYKDFQDALNHVKASVSQQDLDSYIDWNNLYGSGGK</sequence>
<dbReference type="OrthoDB" id="10251136at2759"/>
<dbReference type="GO" id="GO:0046872">
    <property type="term" value="F:metal ion binding"/>
    <property type="evidence" value="ECO:0007669"/>
    <property type="project" value="UniProtKB-KW"/>
</dbReference>
<comment type="cofactor">
    <cofactor evidence="1">
        <name>Mg(2+)</name>
        <dbReference type="ChEBI" id="CHEBI:18420"/>
    </cofactor>
</comment>
<dbReference type="InterPro" id="IPR003959">
    <property type="entry name" value="ATPase_AAA_core"/>
</dbReference>
<evidence type="ECO:0000256" key="3">
    <source>
        <dbReference type="ARBA" id="ARBA00006914"/>
    </source>
</evidence>
<protein>
    <recommendedName>
        <fullName evidence="10">Fidgetin-like protein 1</fullName>
    </recommendedName>
</protein>
<feature type="compositionally biased region" description="Polar residues" evidence="12">
    <location>
        <begin position="306"/>
        <end position="317"/>
    </location>
</feature>
<comment type="catalytic activity">
    <reaction evidence="11">
        <text>ATP + H2O = ADP + phosphate + H(+)</text>
        <dbReference type="Rhea" id="RHEA:13065"/>
        <dbReference type="ChEBI" id="CHEBI:15377"/>
        <dbReference type="ChEBI" id="CHEBI:15378"/>
        <dbReference type="ChEBI" id="CHEBI:30616"/>
        <dbReference type="ChEBI" id="CHEBI:43474"/>
        <dbReference type="ChEBI" id="CHEBI:456216"/>
    </reaction>
</comment>
<keyword evidence="6" id="KW-0378">Hydrolase</keyword>
<dbReference type="InterPro" id="IPR015415">
    <property type="entry name" value="Spast_Vps4_C"/>
</dbReference>
<feature type="region of interest" description="Disordered" evidence="12">
    <location>
        <begin position="443"/>
        <end position="513"/>
    </location>
</feature>
<dbReference type="InterPro" id="IPR027417">
    <property type="entry name" value="P-loop_NTPase"/>
</dbReference>
<keyword evidence="8" id="KW-0460">Magnesium</keyword>
<dbReference type="GO" id="GO:0005634">
    <property type="term" value="C:nucleus"/>
    <property type="evidence" value="ECO:0007669"/>
    <property type="project" value="UniProtKB-SubCell"/>
</dbReference>
<dbReference type="InterPro" id="IPR003593">
    <property type="entry name" value="AAA+_ATPase"/>
</dbReference>
<evidence type="ECO:0000256" key="9">
    <source>
        <dbReference type="ARBA" id="ARBA00023242"/>
    </source>
</evidence>
<dbReference type="GO" id="GO:0016887">
    <property type="term" value="F:ATP hydrolysis activity"/>
    <property type="evidence" value="ECO:0007669"/>
    <property type="project" value="InterPro"/>
</dbReference>
<proteinExistence type="inferred from homology"/>
<gene>
    <name evidence="13" type="ORF">OFUS_LOCUS18681</name>
</gene>
<reference evidence="13" key="1">
    <citation type="submission" date="2022-03" db="EMBL/GenBank/DDBJ databases">
        <authorList>
            <person name="Martin C."/>
        </authorList>
    </citation>
    <scope>NUCLEOTIDE SEQUENCE</scope>
</reference>
<dbReference type="AlphaFoldDB" id="A0A8J1UPE7"/>
<keyword evidence="4" id="KW-0479">Metal-binding</keyword>
<evidence type="ECO:0000256" key="8">
    <source>
        <dbReference type="ARBA" id="ARBA00022842"/>
    </source>
</evidence>
<dbReference type="CDD" id="cd19525">
    <property type="entry name" value="RecA-like_Figl-1"/>
    <property type="match status" value="1"/>
</dbReference>
<dbReference type="Gene3D" id="3.40.50.300">
    <property type="entry name" value="P-loop containing nucleotide triphosphate hydrolases"/>
    <property type="match status" value="1"/>
</dbReference>
<evidence type="ECO:0000256" key="11">
    <source>
        <dbReference type="ARBA" id="ARBA00049360"/>
    </source>
</evidence>
<dbReference type="PANTHER" id="PTHR23074">
    <property type="entry name" value="AAA DOMAIN-CONTAINING"/>
    <property type="match status" value="1"/>
</dbReference>
<evidence type="ECO:0000256" key="4">
    <source>
        <dbReference type="ARBA" id="ARBA00022723"/>
    </source>
</evidence>
<dbReference type="InterPro" id="IPR047858">
    <property type="entry name" value="FIGNL1_ATPase"/>
</dbReference>
<dbReference type="InterPro" id="IPR050304">
    <property type="entry name" value="MT-severing_AAA_ATPase"/>
</dbReference>
<comment type="similarity">
    <text evidence="3">Belongs to the AAA ATPase family.</text>
</comment>
<evidence type="ECO:0000256" key="2">
    <source>
        <dbReference type="ARBA" id="ARBA00004123"/>
    </source>
</evidence>
<dbReference type="SMART" id="SM00382">
    <property type="entry name" value="AAA"/>
    <property type="match status" value="1"/>
</dbReference>
<name>A0A8J1UPE7_OWEFU</name>
<dbReference type="FunFam" id="1.10.8.60:FF:000022">
    <property type="entry name" value="Fidgetin like 1"/>
    <property type="match status" value="1"/>
</dbReference>
<evidence type="ECO:0000256" key="12">
    <source>
        <dbReference type="SAM" id="MobiDB-lite"/>
    </source>
</evidence>
<dbReference type="InterPro" id="IPR041569">
    <property type="entry name" value="AAA_lid_3"/>
</dbReference>
<feature type="compositionally biased region" description="Low complexity" evidence="12">
    <location>
        <begin position="449"/>
        <end position="463"/>
    </location>
</feature>
<dbReference type="Proteomes" id="UP000749559">
    <property type="component" value="Unassembled WGS sequence"/>
</dbReference>
<evidence type="ECO:0000256" key="6">
    <source>
        <dbReference type="ARBA" id="ARBA00022801"/>
    </source>
</evidence>
<evidence type="ECO:0000256" key="7">
    <source>
        <dbReference type="ARBA" id="ARBA00022840"/>
    </source>
</evidence>
<feature type="region of interest" description="Disordered" evidence="12">
    <location>
        <begin position="225"/>
        <end position="285"/>
    </location>
</feature>
<evidence type="ECO:0000313" key="13">
    <source>
        <dbReference type="EMBL" id="CAH1793891.1"/>
    </source>
</evidence>
<dbReference type="Pfam" id="PF09336">
    <property type="entry name" value="Vps4_C"/>
    <property type="match status" value="1"/>
</dbReference>
<dbReference type="Pfam" id="PF00004">
    <property type="entry name" value="AAA"/>
    <property type="match status" value="1"/>
</dbReference>
<dbReference type="SUPFAM" id="SSF52540">
    <property type="entry name" value="P-loop containing nucleoside triphosphate hydrolases"/>
    <property type="match status" value="1"/>
</dbReference>
<feature type="region of interest" description="Disordered" evidence="12">
    <location>
        <begin position="306"/>
        <end position="425"/>
    </location>
</feature>
<feature type="compositionally biased region" description="Polar residues" evidence="12">
    <location>
        <begin position="166"/>
        <end position="206"/>
    </location>
</feature>
<evidence type="ECO:0000256" key="1">
    <source>
        <dbReference type="ARBA" id="ARBA00001946"/>
    </source>
</evidence>
<dbReference type="GO" id="GO:0008568">
    <property type="term" value="F:microtubule severing ATPase activity"/>
    <property type="evidence" value="ECO:0007669"/>
    <property type="project" value="TreeGrafter"/>
</dbReference>
<feature type="compositionally biased region" description="Low complexity" evidence="12">
    <location>
        <begin position="152"/>
        <end position="165"/>
    </location>
</feature>
<feature type="region of interest" description="Disordered" evidence="12">
    <location>
        <begin position="152"/>
        <end position="206"/>
    </location>
</feature>
<dbReference type="EMBL" id="CAIIXF020000009">
    <property type="protein sequence ID" value="CAH1793891.1"/>
    <property type="molecule type" value="Genomic_DNA"/>
</dbReference>
<keyword evidence="9" id="KW-0539">Nucleus</keyword>
<feature type="compositionally biased region" description="Low complexity" evidence="12">
    <location>
        <begin position="232"/>
        <end position="285"/>
    </location>
</feature>
<accession>A0A8J1UPE7</accession>
<evidence type="ECO:0000256" key="10">
    <source>
        <dbReference type="ARBA" id="ARBA00035694"/>
    </source>
</evidence>
<evidence type="ECO:0000313" key="14">
    <source>
        <dbReference type="Proteomes" id="UP000749559"/>
    </source>
</evidence>
<keyword evidence="14" id="KW-1185">Reference proteome</keyword>
<dbReference type="Gene3D" id="1.10.8.60">
    <property type="match status" value="1"/>
</dbReference>
<evidence type="ECO:0000256" key="5">
    <source>
        <dbReference type="ARBA" id="ARBA00022741"/>
    </source>
</evidence>
<feature type="compositionally biased region" description="Polar residues" evidence="12">
    <location>
        <begin position="359"/>
        <end position="379"/>
    </location>
</feature>
<dbReference type="PANTHER" id="PTHR23074:SF17">
    <property type="entry name" value="FIDGETIN-LIKE PROTEIN 1"/>
    <property type="match status" value="1"/>
</dbReference>
<keyword evidence="7" id="KW-0067">ATP-binding</keyword>
<dbReference type="Pfam" id="PF17862">
    <property type="entry name" value="AAA_lid_3"/>
    <property type="match status" value="1"/>
</dbReference>
<comment type="subcellular location">
    <subcellularLocation>
        <location evidence="2">Nucleus</location>
    </subcellularLocation>
</comment>
<dbReference type="PROSITE" id="PS00674">
    <property type="entry name" value="AAA"/>
    <property type="match status" value="1"/>
</dbReference>